<dbReference type="Proteomes" id="UP000001024">
    <property type="component" value="Chromosome"/>
</dbReference>
<keyword evidence="2" id="KW-1185">Reference proteome</keyword>
<dbReference type="EMBL" id="AL445067">
    <property type="protein sequence ID" value="CAC12493.1"/>
    <property type="molecule type" value="Genomic_DNA"/>
</dbReference>
<dbReference type="PaxDb" id="273075-Ta1372"/>
<evidence type="ECO:0000313" key="1">
    <source>
        <dbReference type="EMBL" id="CAC12493.1"/>
    </source>
</evidence>
<dbReference type="eggNOG" id="arCOG00520">
    <property type="taxonomic scope" value="Archaea"/>
</dbReference>
<dbReference type="PDBsum" id="2FUR"/>
<accession>Q9HIG7</accession>
<dbReference type="OrthoDB" id="24934at2157"/>
<evidence type="ECO:0000313" key="2">
    <source>
        <dbReference type="Proteomes" id="UP000001024"/>
    </source>
</evidence>
<reference evidence="3" key="2">
    <citation type="submission" date="2006-01" db="PDB data bank">
        <title>Crystal structure of hypothetical protein 10640715 from Thermoplasma acidophilum at 1.80 A resolution.</title>
        <authorList>
            <consortium name="Joint Center for Structural Genomics (JCSG)"/>
        </authorList>
    </citation>
    <scope>X-RAY CRYSTALLOGRAPHY (1.80 ANGSTROMS)</scope>
</reference>
<dbReference type="InterPro" id="IPR024747">
    <property type="entry name" value="Pyridox_Oxase-rel"/>
</dbReference>
<dbReference type="SUPFAM" id="SSF50475">
    <property type="entry name" value="FMN-binding split barrel"/>
    <property type="match status" value="1"/>
</dbReference>
<dbReference type="Gene3D" id="2.30.110.10">
    <property type="entry name" value="Electron Transport, Fmn-binding Protein, Chain A"/>
    <property type="match status" value="1"/>
</dbReference>
<protein>
    <recommendedName>
        <fullName evidence="4">Pyridoxamine 5'-phosphate oxidase family protein</fullName>
    </recommendedName>
</protein>
<dbReference type="Pfam" id="PF12900">
    <property type="entry name" value="Pyridox_ox_2"/>
    <property type="match status" value="1"/>
</dbReference>
<dbReference type="EvolutionaryTrace" id="Q9HIG7"/>
<dbReference type="HOGENOM" id="CLU_067890_0_1_2"/>
<dbReference type="RefSeq" id="WP_010901778.1">
    <property type="nucleotide sequence ID" value="NC_002578.1"/>
</dbReference>
<reference evidence="1 2" key="1">
    <citation type="journal article" date="2000" name="Nature">
        <title>The genome sequence of the thermoacidophilic scavenger Thermoplasma acidophilum.</title>
        <authorList>
            <person name="Ruepp A."/>
            <person name="Graml W."/>
            <person name="Santos-Martinez M.L."/>
            <person name="Koretke K.K."/>
            <person name="Volker C."/>
            <person name="Mewes H.W."/>
            <person name="Frishman D."/>
            <person name="Stocker S."/>
            <person name="Lupas A.N."/>
            <person name="Baumeister W."/>
        </authorList>
    </citation>
    <scope>NUCLEOTIDE SEQUENCE [LARGE SCALE GENOMIC DNA]</scope>
    <source>
        <strain evidence="2">ATCC 25905 / DSM 1728 / JCM 9062 / NBRC 15155 / AMRC-C165</strain>
    </source>
</reference>
<dbReference type="PANTHER" id="PTHR34071">
    <property type="entry name" value="5-NITROIMIDAZOLE ANTIBIOTICS RESISTANCE PROTEIN, NIMA-FAMILY-RELATED PROTEIN-RELATED"/>
    <property type="match status" value="1"/>
</dbReference>
<dbReference type="InterPro" id="IPR012349">
    <property type="entry name" value="Split_barrel_FMN-bd"/>
</dbReference>
<dbReference type="SMR" id="Q9HIG7"/>
<name>Q9HIG7_THEAC</name>
<dbReference type="PANTHER" id="PTHR34071:SF2">
    <property type="entry name" value="FLAVIN-NUCLEOTIDE-BINDING PROTEIN"/>
    <property type="match status" value="1"/>
</dbReference>
<dbReference type="AlphaFoldDB" id="Q9HIG7"/>
<dbReference type="KEGG" id="tac:Ta1372"/>
<evidence type="ECO:0007829" key="3">
    <source>
        <dbReference type="PDB" id="2FUR"/>
    </source>
</evidence>
<gene>
    <name evidence="1" type="ordered locus">Ta1372</name>
</gene>
<keyword evidence="3" id="KW-0002">3D-structure</keyword>
<dbReference type="EnsemblBacteria" id="CAC12493">
    <property type="protein sequence ID" value="CAC12493"/>
    <property type="gene ID" value="CAC12493"/>
</dbReference>
<dbReference type="STRING" id="273075.gene:9572599"/>
<sequence length="208" mass="23336">MAVECIKDKVTRYPERASYSDEDLVAMLDRNFTCTVSFIDGGIPYAIPMMLASEGKTIYLHGSMKSRIYGILKTGQLIAISLLEINGIVLAKEIKNNSINYVSALIFGRPYEIDDTEKKIEVFRLLTEKLVKGRRDNSIKPSYEDLNGVFVFAVKPETFSMKARTGPPHDTSTDDIWSGVLPIQHTISEAGENAPEYVKSLYGKRIFI</sequence>
<evidence type="ECO:0008006" key="4">
    <source>
        <dbReference type="Google" id="ProtNLM"/>
    </source>
</evidence>
<organism evidence="1 2">
    <name type="scientific">Thermoplasma acidophilum (strain ATCC 25905 / DSM 1728 / JCM 9062 / NBRC 15155 / AMRC-C165)</name>
    <dbReference type="NCBI Taxonomy" id="273075"/>
    <lineage>
        <taxon>Archaea</taxon>
        <taxon>Methanobacteriati</taxon>
        <taxon>Thermoplasmatota</taxon>
        <taxon>Thermoplasmata</taxon>
        <taxon>Thermoplasmatales</taxon>
        <taxon>Thermoplasmataceae</taxon>
        <taxon>Thermoplasma</taxon>
    </lineage>
</organism>
<proteinExistence type="evidence at protein level"/>
<dbReference type="PDB" id="2FUR">
    <property type="method" value="X-ray"/>
    <property type="resolution" value="1.80 A"/>
    <property type="chains" value="A/B=1-208"/>
</dbReference>
<dbReference type="InParanoid" id="Q9HIG7"/>